<keyword evidence="2" id="KW-0067">ATP-binding</keyword>
<dbReference type="InterPro" id="IPR009057">
    <property type="entry name" value="Homeodomain-like_sf"/>
</dbReference>
<dbReference type="InterPro" id="IPR000014">
    <property type="entry name" value="PAS"/>
</dbReference>
<dbReference type="Gene3D" id="1.10.8.60">
    <property type="match status" value="1"/>
</dbReference>
<dbReference type="GO" id="GO:0043565">
    <property type="term" value="F:sequence-specific DNA binding"/>
    <property type="evidence" value="ECO:0007669"/>
    <property type="project" value="InterPro"/>
</dbReference>
<dbReference type="InterPro" id="IPR025662">
    <property type="entry name" value="Sigma_54_int_dom_ATP-bd_1"/>
</dbReference>
<protein>
    <submittedName>
        <fullName evidence="7">Propionate catabolism operon transcriptional regulator</fullName>
    </submittedName>
</protein>
<dbReference type="Gene3D" id="3.30.450.20">
    <property type="entry name" value="PAS domain"/>
    <property type="match status" value="1"/>
</dbReference>
<dbReference type="SUPFAM" id="SSF159800">
    <property type="entry name" value="PrpR receptor domain-like"/>
    <property type="match status" value="1"/>
</dbReference>
<dbReference type="PANTHER" id="PTHR32071:SF81">
    <property type="entry name" value="PROPIONATE CATABOLISM OPERON REGULATORY PROTEIN"/>
    <property type="match status" value="1"/>
</dbReference>
<dbReference type="NCBIfam" id="TIGR02329">
    <property type="entry name" value="propionate_PrpR"/>
    <property type="match status" value="1"/>
</dbReference>
<keyword evidence="8" id="KW-1185">Reference proteome</keyword>
<dbReference type="CDD" id="cd00130">
    <property type="entry name" value="PAS"/>
    <property type="match status" value="1"/>
</dbReference>
<name>A0A7Y9LLX2_9BURK</name>
<dbReference type="Gene3D" id="3.40.50.300">
    <property type="entry name" value="P-loop containing nucleotide triphosphate hydrolases"/>
    <property type="match status" value="1"/>
</dbReference>
<dbReference type="GO" id="GO:0000156">
    <property type="term" value="F:phosphorelay response regulator activity"/>
    <property type="evidence" value="ECO:0007669"/>
    <property type="project" value="InterPro"/>
</dbReference>
<evidence type="ECO:0000256" key="3">
    <source>
        <dbReference type="ARBA" id="ARBA00023015"/>
    </source>
</evidence>
<organism evidence="7 8">
    <name type="scientific">Pigmentiphaga litoralis</name>
    <dbReference type="NCBI Taxonomy" id="516702"/>
    <lineage>
        <taxon>Bacteria</taxon>
        <taxon>Pseudomonadati</taxon>
        <taxon>Pseudomonadota</taxon>
        <taxon>Betaproteobacteria</taxon>
        <taxon>Burkholderiales</taxon>
        <taxon>Alcaligenaceae</taxon>
        <taxon>Pigmentiphaga</taxon>
    </lineage>
</organism>
<evidence type="ECO:0000256" key="1">
    <source>
        <dbReference type="ARBA" id="ARBA00022741"/>
    </source>
</evidence>
<dbReference type="SUPFAM" id="SSF55785">
    <property type="entry name" value="PYP-like sensor domain (PAS domain)"/>
    <property type="match status" value="1"/>
</dbReference>
<dbReference type="EMBL" id="JACBYR010000001">
    <property type="protein sequence ID" value="NYE81538.1"/>
    <property type="molecule type" value="Genomic_DNA"/>
</dbReference>
<dbReference type="AlphaFoldDB" id="A0A7Y9LLX2"/>
<evidence type="ECO:0000256" key="4">
    <source>
        <dbReference type="ARBA" id="ARBA00023163"/>
    </source>
</evidence>
<dbReference type="Proteomes" id="UP000542125">
    <property type="component" value="Unassembled WGS sequence"/>
</dbReference>
<gene>
    <name evidence="7" type="ORF">FHW18_000809</name>
</gene>
<dbReference type="RefSeq" id="WP_179583613.1">
    <property type="nucleotide sequence ID" value="NZ_JACBYR010000001.1"/>
</dbReference>
<reference evidence="7 8" key="1">
    <citation type="submission" date="2020-07" db="EMBL/GenBank/DDBJ databases">
        <title>Genomic Encyclopedia of Type Strains, Phase IV (KMG-V): Genome sequencing to study the core and pangenomes of soil and plant-associated prokaryotes.</title>
        <authorList>
            <person name="Whitman W."/>
        </authorList>
    </citation>
    <scope>NUCLEOTIDE SEQUENCE [LARGE SCALE GENOMIC DNA]</scope>
    <source>
        <strain evidence="7 8">SAS40</strain>
    </source>
</reference>
<dbReference type="GO" id="GO:0019629">
    <property type="term" value="P:propionate catabolic process, 2-methylcitrate cycle"/>
    <property type="evidence" value="ECO:0007669"/>
    <property type="project" value="InterPro"/>
</dbReference>
<dbReference type="PROSITE" id="PS50112">
    <property type="entry name" value="PAS"/>
    <property type="match status" value="1"/>
</dbReference>
<dbReference type="GO" id="GO:0006355">
    <property type="term" value="P:regulation of DNA-templated transcription"/>
    <property type="evidence" value="ECO:0007669"/>
    <property type="project" value="InterPro"/>
</dbReference>
<dbReference type="PROSITE" id="PS00675">
    <property type="entry name" value="SIGMA54_INTERACT_1"/>
    <property type="match status" value="1"/>
</dbReference>
<feature type="domain" description="PAS" evidence="6">
    <location>
        <begin position="201"/>
        <end position="237"/>
    </location>
</feature>
<proteinExistence type="predicted"/>
<dbReference type="InterPro" id="IPR013767">
    <property type="entry name" value="PAS_fold"/>
</dbReference>
<sequence>MAQPFSDAQRPVIMAASAHRLTDIFHTVSSEFADRARIDVVDKGYDDAVSAIARGTAHGPCDVVVAAGAHGAYLRRHLAQPVALVKVGGFDLMAALSKARSISDRIAVVMHLRISAELTRFAGLFDLPLVLRSYETADDARLCLAELTRLGIKAVVGPGLIVNLAYAAGLEGVLVYSPDSVRAAFDDAIALASARVAERSRRARLDSVLQHLNDGVVAVDMSGRILTVNPAVEKLTGARVSGTQGQAVHTVLPELKLGQVLTRGTSEIGSVEDMAGRSLVVDRVPLFDEGVQTGAIFTLHGSSTLERAASKLRAHSHRKSRAARYRLDDVVAESPAMHDVVKQCAVFAAHSDAAVLISGESGTGKELLAQGIHNASRRRSHPFIAMNCGAFSESLLESELFGYEEGAFTGASRHGKIGLFEAANQGTLFLDEIGEMPLALQTRLLRALQEKEITRVGGVDAVAVDVRIVAATHRDLITMVANESFREDLFYRLNILHVPVPPLRERPADIHTLGTRLIANALGRADRSDLTQDVLRLALPAMKNYPWPGNVRELENVAERLAMACLSGDRAPTRGEIKAMLIGMGQMAGAGSPPGQTLPGARRKLDTEMAQAMLRACAGNHDEAARRLGISRTTLWRKLRRT</sequence>
<dbReference type="PANTHER" id="PTHR32071">
    <property type="entry name" value="TRANSCRIPTIONAL REGULATORY PROTEIN"/>
    <property type="match status" value="1"/>
</dbReference>
<dbReference type="InterPro" id="IPR035965">
    <property type="entry name" value="PAS-like_dom_sf"/>
</dbReference>
<keyword evidence="1" id="KW-0547">Nucleotide-binding</keyword>
<dbReference type="SUPFAM" id="SSF52540">
    <property type="entry name" value="P-loop containing nucleoside triphosphate hydrolases"/>
    <property type="match status" value="1"/>
</dbReference>
<dbReference type="InterPro" id="IPR003593">
    <property type="entry name" value="AAA+_ATPase"/>
</dbReference>
<evidence type="ECO:0000256" key="2">
    <source>
        <dbReference type="ARBA" id="ARBA00022840"/>
    </source>
</evidence>
<dbReference type="InterPro" id="IPR012704">
    <property type="entry name" value="Sig_transdc_resp-reg_PrpR"/>
</dbReference>
<dbReference type="Pfam" id="PF00158">
    <property type="entry name" value="Sigma54_activat"/>
    <property type="match status" value="1"/>
</dbReference>
<evidence type="ECO:0000259" key="5">
    <source>
        <dbReference type="PROSITE" id="PS50045"/>
    </source>
</evidence>
<dbReference type="Pfam" id="PF00989">
    <property type="entry name" value="PAS"/>
    <property type="match status" value="1"/>
</dbReference>
<dbReference type="Pfam" id="PF25601">
    <property type="entry name" value="AAA_lid_14"/>
    <property type="match status" value="1"/>
</dbReference>
<dbReference type="SMART" id="SM00382">
    <property type="entry name" value="AAA"/>
    <property type="match status" value="1"/>
</dbReference>
<dbReference type="SUPFAM" id="SSF46689">
    <property type="entry name" value="Homeodomain-like"/>
    <property type="match status" value="1"/>
</dbReference>
<dbReference type="Gene3D" id="3.40.50.2300">
    <property type="match status" value="1"/>
</dbReference>
<dbReference type="NCBIfam" id="TIGR00229">
    <property type="entry name" value="sensory_box"/>
    <property type="match status" value="1"/>
</dbReference>
<evidence type="ECO:0000313" key="7">
    <source>
        <dbReference type="EMBL" id="NYE81538.1"/>
    </source>
</evidence>
<evidence type="ECO:0000313" key="8">
    <source>
        <dbReference type="Proteomes" id="UP000542125"/>
    </source>
</evidence>
<dbReference type="GO" id="GO:0005524">
    <property type="term" value="F:ATP binding"/>
    <property type="evidence" value="ECO:0007669"/>
    <property type="project" value="UniProtKB-KW"/>
</dbReference>
<dbReference type="InterPro" id="IPR027417">
    <property type="entry name" value="P-loop_NTPase"/>
</dbReference>
<keyword evidence="3" id="KW-0805">Transcription regulation</keyword>
<dbReference type="FunFam" id="3.40.50.300:FF:000006">
    <property type="entry name" value="DNA-binding transcriptional regulator NtrC"/>
    <property type="match status" value="1"/>
</dbReference>
<accession>A0A7Y9LLX2</accession>
<dbReference type="GO" id="GO:0005737">
    <property type="term" value="C:cytoplasm"/>
    <property type="evidence" value="ECO:0007669"/>
    <property type="project" value="InterPro"/>
</dbReference>
<dbReference type="InterPro" id="IPR058031">
    <property type="entry name" value="AAA_lid_NorR"/>
</dbReference>
<dbReference type="PRINTS" id="PR01590">
    <property type="entry name" value="HTHFIS"/>
</dbReference>
<keyword evidence="4" id="KW-0804">Transcription</keyword>
<feature type="domain" description="Sigma-54 factor interaction" evidence="5">
    <location>
        <begin position="330"/>
        <end position="563"/>
    </location>
</feature>
<comment type="caution">
    <text evidence="7">The sequence shown here is derived from an EMBL/GenBank/DDBJ whole genome shotgun (WGS) entry which is preliminary data.</text>
</comment>
<dbReference type="CDD" id="cd00009">
    <property type="entry name" value="AAA"/>
    <property type="match status" value="1"/>
</dbReference>
<dbReference type="Pfam" id="PF06506">
    <property type="entry name" value="PrpR_N"/>
    <property type="match status" value="1"/>
</dbReference>
<dbReference type="PROSITE" id="PS50045">
    <property type="entry name" value="SIGMA54_INTERACT_4"/>
    <property type="match status" value="1"/>
</dbReference>
<dbReference type="InterPro" id="IPR002197">
    <property type="entry name" value="HTH_Fis"/>
</dbReference>
<dbReference type="Gene3D" id="1.10.10.60">
    <property type="entry name" value="Homeodomain-like"/>
    <property type="match status" value="1"/>
</dbReference>
<dbReference type="InterPro" id="IPR025944">
    <property type="entry name" value="Sigma_54_int_dom_CS"/>
</dbReference>
<dbReference type="Pfam" id="PF02954">
    <property type="entry name" value="HTH_8"/>
    <property type="match status" value="1"/>
</dbReference>
<evidence type="ECO:0000259" key="6">
    <source>
        <dbReference type="PROSITE" id="PS50112"/>
    </source>
</evidence>
<dbReference type="SMART" id="SM00091">
    <property type="entry name" value="PAS"/>
    <property type="match status" value="1"/>
</dbReference>
<dbReference type="InterPro" id="IPR002078">
    <property type="entry name" value="Sigma_54_int"/>
</dbReference>
<dbReference type="PROSITE" id="PS00688">
    <property type="entry name" value="SIGMA54_INTERACT_3"/>
    <property type="match status" value="1"/>
</dbReference>
<dbReference type="InterPro" id="IPR010524">
    <property type="entry name" value="Sig_transdc_resp-reg_PrpR_N"/>
</dbReference>